<protein>
    <recommendedName>
        <fullName evidence="1">SET domain-containing protein</fullName>
    </recommendedName>
</protein>
<dbReference type="OrthoDB" id="438641at2759"/>
<dbReference type="STRING" id="675120.N1PPS3"/>
<dbReference type="SUPFAM" id="SSF82199">
    <property type="entry name" value="SET domain"/>
    <property type="match status" value="1"/>
</dbReference>
<dbReference type="AlphaFoldDB" id="N1PPS3"/>
<name>N1PPS3_DOTSN</name>
<dbReference type="Gene3D" id="2.170.270.10">
    <property type="entry name" value="SET domain"/>
    <property type="match status" value="1"/>
</dbReference>
<dbReference type="EMBL" id="KB446538">
    <property type="protein sequence ID" value="EME44938.1"/>
    <property type="molecule type" value="Genomic_DNA"/>
</dbReference>
<dbReference type="PANTHER" id="PTHR47643">
    <property type="entry name" value="TPR DOMAIN PROTEIN (AFU_ORTHOLOGUE AFUA_5G12710)"/>
    <property type="match status" value="1"/>
</dbReference>
<evidence type="ECO:0000313" key="2">
    <source>
        <dbReference type="EMBL" id="EME44938.1"/>
    </source>
</evidence>
<dbReference type="HOGENOM" id="CLU_493484_0_0_1"/>
<organism evidence="2 3">
    <name type="scientific">Dothistroma septosporum (strain NZE10 / CBS 128990)</name>
    <name type="common">Red band needle blight fungus</name>
    <name type="synonym">Mycosphaerella pini</name>
    <dbReference type="NCBI Taxonomy" id="675120"/>
    <lineage>
        <taxon>Eukaryota</taxon>
        <taxon>Fungi</taxon>
        <taxon>Dikarya</taxon>
        <taxon>Ascomycota</taxon>
        <taxon>Pezizomycotina</taxon>
        <taxon>Dothideomycetes</taxon>
        <taxon>Dothideomycetidae</taxon>
        <taxon>Mycosphaerellales</taxon>
        <taxon>Mycosphaerellaceae</taxon>
        <taxon>Dothistroma</taxon>
    </lineage>
</organism>
<accession>N1PPS3</accession>
<proteinExistence type="predicted"/>
<dbReference type="Pfam" id="PF00856">
    <property type="entry name" value="SET"/>
    <property type="match status" value="1"/>
</dbReference>
<keyword evidence="3" id="KW-1185">Reference proteome</keyword>
<dbReference type="InterPro" id="IPR053209">
    <property type="entry name" value="Gramillin-biosynth_MTr"/>
</dbReference>
<dbReference type="PANTHER" id="PTHR47643:SF2">
    <property type="entry name" value="TPR DOMAIN PROTEIN (AFU_ORTHOLOGUE AFUA_5G12710)"/>
    <property type="match status" value="1"/>
</dbReference>
<evidence type="ECO:0000313" key="3">
    <source>
        <dbReference type="Proteomes" id="UP000016933"/>
    </source>
</evidence>
<reference evidence="2 3" key="2">
    <citation type="journal article" date="2012" name="PLoS Pathog.">
        <title>Diverse lifestyles and strategies of plant pathogenesis encoded in the genomes of eighteen Dothideomycetes fungi.</title>
        <authorList>
            <person name="Ohm R.A."/>
            <person name="Feau N."/>
            <person name="Henrissat B."/>
            <person name="Schoch C.L."/>
            <person name="Horwitz B.A."/>
            <person name="Barry K.W."/>
            <person name="Condon B.J."/>
            <person name="Copeland A.C."/>
            <person name="Dhillon B."/>
            <person name="Glaser F."/>
            <person name="Hesse C.N."/>
            <person name="Kosti I."/>
            <person name="LaButti K."/>
            <person name="Lindquist E.A."/>
            <person name="Lucas S."/>
            <person name="Salamov A.A."/>
            <person name="Bradshaw R.E."/>
            <person name="Ciuffetti L."/>
            <person name="Hamelin R.C."/>
            <person name="Kema G.H.J."/>
            <person name="Lawrence C."/>
            <person name="Scott J.A."/>
            <person name="Spatafora J.W."/>
            <person name="Turgeon B.G."/>
            <person name="de Wit P.J.G.M."/>
            <person name="Zhong S."/>
            <person name="Goodwin S.B."/>
            <person name="Grigoriev I.V."/>
        </authorList>
    </citation>
    <scope>NUCLEOTIDE SEQUENCE [LARGE SCALE GENOMIC DNA]</scope>
    <source>
        <strain evidence="3">NZE10 / CBS 128990</strain>
    </source>
</reference>
<dbReference type="OMA" id="PGNTSDH"/>
<feature type="domain" description="SET" evidence="1">
    <location>
        <begin position="95"/>
        <end position="290"/>
    </location>
</feature>
<gene>
    <name evidence="2" type="ORF">DOTSEDRAFT_70855</name>
</gene>
<dbReference type="PROSITE" id="PS50280">
    <property type="entry name" value="SET"/>
    <property type="match status" value="1"/>
</dbReference>
<dbReference type="Proteomes" id="UP000016933">
    <property type="component" value="Unassembled WGS sequence"/>
</dbReference>
<dbReference type="InterPro" id="IPR001214">
    <property type="entry name" value="SET_dom"/>
</dbReference>
<dbReference type="CDD" id="cd20071">
    <property type="entry name" value="SET_SMYD"/>
    <property type="match status" value="1"/>
</dbReference>
<reference evidence="3" key="1">
    <citation type="journal article" date="2012" name="PLoS Genet.">
        <title>The genomes of the fungal plant pathogens Cladosporium fulvum and Dothistroma septosporum reveal adaptation to different hosts and lifestyles but also signatures of common ancestry.</title>
        <authorList>
            <person name="de Wit P.J.G.M."/>
            <person name="van der Burgt A."/>
            <person name="Oekmen B."/>
            <person name="Stergiopoulos I."/>
            <person name="Abd-Elsalam K.A."/>
            <person name="Aerts A.L."/>
            <person name="Bahkali A.H."/>
            <person name="Beenen H.G."/>
            <person name="Chettri P."/>
            <person name="Cox M.P."/>
            <person name="Datema E."/>
            <person name="de Vries R.P."/>
            <person name="Dhillon B."/>
            <person name="Ganley A.R."/>
            <person name="Griffiths S.A."/>
            <person name="Guo Y."/>
            <person name="Hamelin R.C."/>
            <person name="Henrissat B."/>
            <person name="Kabir M.S."/>
            <person name="Jashni M.K."/>
            <person name="Kema G."/>
            <person name="Klaubauf S."/>
            <person name="Lapidus A."/>
            <person name="Levasseur A."/>
            <person name="Lindquist E."/>
            <person name="Mehrabi R."/>
            <person name="Ohm R.A."/>
            <person name="Owen T.J."/>
            <person name="Salamov A."/>
            <person name="Schwelm A."/>
            <person name="Schijlen E."/>
            <person name="Sun H."/>
            <person name="van den Burg H.A."/>
            <person name="van Ham R.C.H.J."/>
            <person name="Zhang S."/>
            <person name="Goodwin S.B."/>
            <person name="Grigoriev I.V."/>
            <person name="Collemare J."/>
            <person name="Bradshaw R.E."/>
        </authorList>
    </citation>
    <scope>NUCLEOTIDE SEQUENCE [LARGE SCALE GENOMIC DNA]</scope>
    <source>
        <strain evidence="3">NZE10 / CBS 128990</strain>
    </source>
</reference>
<dbReference type="eggNOG" id="KOG2084">
    <property type="taxonomic scope" value="Eukaryota"/>
</dbReference>
<dbReference type="InterPro" id="IPR046341">
    <property type="entry name" value="SET_dom_sf"/>
</dbReference>
<sequence>MLLYQQRRGFWSGLLLLRPLGFELQQGMILNVCQPYFGRCPSGEMAVCIHHPSDCLISTRGPAEDIGTSEMKTWSSSIGQRGSASMPISITPRVCGIEVRPSPLGSRGMFANQPLTSANLLLCEKPLALQTGFDAQAYGVGKHDILPGVFTNSRKLALLQQLVDKVAPNELLRMLRRKLFELHAGTTSSDSERYATVPDFFNGYTALSIINHNAHIVSPGNTSDHHDLSNQSAIAEKLTPTDQRPGARLEASMINHSCLPDASWSWLGDMFVVRADRDIAGDEEVTVAYVPSSYPAEMRKSTLQAGNGFECRCALGIADDTACRPDSAQEALTKSQHLQRLFSSQSNDQVVAEAAISAVRCALAHYPLDTYATLPCPQIAEPLFQLGQLLLTKFPKGKWQLAPFELKCKARDCFTACLEFGLGYKLIHYAPSAEDFYELLTFGHSTPRPLGVLALMASAERTHVTDRKRDTSCSALKTCAKKVYGIVHGEDKTFAKQHLCYTCKDIEVKNAEPRHQSNAWRDRKESRNEASSEGLKKWGWPTWLVQDGEVVC</sequence>
<evidence type="ECO:0000259" key="1">
    <source>
        <dbReference type="PROSITE" id="PS50280"/>
    </source>
</evidence>